<protein>
    <recommendedName>
        <fullName evidence="3 4">Protein GrpE</fullName>
    </recommendedName>
    <alternativeName>
        <fullName evidence="3">HSP-70 cofactor</fullName>
    </alternativeName>
</protein>
<dbReference type="InterPro" id="IPR013805">
    <property type="entry name" value="GrpE_CC"/>
</dbReference>
<dbReference type="EMBL" id="JADIMM010000079">
    <property type="protein sequence ID" value="MBO8457786.1"/>
    <property type="molecule type" value="Genomic_DNA"/>
</dbReference>
<dbReference type="PANTHER" id="PTHR21237:SF23">
    <property type="entry name" value="GRPE PROTEIN HOMOLOG, MITOCHONDRIAL"/>
    <property type="match status" value="1"/>
</dbReference>
<dbReference type="GO" id="GO:0000774">
    <property type="term" value="F:adenyl-nucleotide exchange factor activity"/>
    <property type="evidence" value="ECO:0007669"/>
    <property type="project" value="InterPro"/>
</dbReference>
<accession>A0A9D9N290</accession>
<proteinExistence type="inferred from homology"/>
<dbReference type="SUPFAM" id="SSF51064">
    <property type="entry name" value="Head domain of nucleotide exchange factor GrpE"/>
    <property type="match status" value="1"/>
</dbReference>
<sequence>MSEEKVLEDEQQKDSVESCEKDPADGDTQVQEDCEKQVPGEESGKPEDSGDSKLAEEIENLKDENEKLKDQYLRKAADFENYRKRVIKEKQEAIDYANSNILLDMIGIIDDFERAIKAGEETSDVAAFKDGVVMIKDKLVSVLDSKYGLTGYDSLNMPFNPEIHEALGRVIDPDVKEPVVGEVYLRGYRLKDRVIRSAKVMVKMPGKPEEAKDGD</sequence>
<comment type="subunit">
    <text evidence="3">Homodimer.</text>
</comment>
<dbReference type="GO" id="GO:0051087">
    <property type="term" value="F:protein-folding chaperone binding"/>
    <property type="evidence" value="ECO:0007669"/>
    <property type="project" value="InterPro"/>
</dbReference>
<organism evidence="7 8">
    <name type="scientific">Candidatus Gallitreponema excrementavium</name>
    <dbReference type="NCBI Taxonomy" id="2840840"/>
    <lineage>
        <taxon>Bacteria</taxon>
        <taxon>Pseudomonadati</taxon>
        <taxon>Spirochaetota</taxon>
        <taxon>Spirochaetia</taxon>
        <taxon>Spirochaetales</taxon>
        <taxon>Candidatus Gallitreponema</taxon>
    </lineage>
</organism>
<gene>
    <name evidence="3" type="primary">grpE</name>
    <name evidence="7" type="ORF">IAA81_06120</name>
</gene>
<feature type="compositionally biased region" description="Basic and acidic residues" evidence="6">
    <location>
        <begin position="33"/>
        <end position="55"/>
    </location>
</feature>
<dbReference type="GO" id="GO:0006457">
    <property type="term" value="P:protein folding"/>
    <property type="evidence" value="ECO:0007669"/>
    <property type="project" value="InterPro"/>
</dbReference>
<dbReference type="PANTHER" id="PTHR21237">
    <property type="entry name" value="GRPE PROTEIN"/>
    <property type="match status" value="1"/>
</dbReference>
<comment type="subcellular location">
    <subcellularLocation>
        <location evidence="3">Cytoplasm</location>
    </subcellularLocation>
</comment>
<dbReference type="PROSITE" id="PS01071">
    <property type="entry name" value="GRPE"/>
    <property type="match status" value="1"/>
</dbReference>
<keyword evidence="2 3" id="KW-0143">Chaperone</keyword>
<evidence type="ECO:0000256" key="3">
    <source>
        <dbReference type="HAMAP-Rule" id="MF_01151"/>
    </source>
</evidence>
<evidence type="ECO:0000256" key="1">
    <source>
        <dbReference type="ARBA" id="ARBA00009054"/>
    </source>
</evidence>
<dbReference type="InterPro" id="IPR009012">
    <property type="entry name" value="GrpE_head"/>
</dbReference>
<reference evidence="7" key="1">
    <citation type="submission" date="2020-10" db="EMBL/GenBank/DDBJ databases">
        <authorList>
            <person name="Gilroy R."/>
        </authorList>
    </citation>
    <scope>NUCLEOTIDE SEQUENCE</scope>
    <source>
        <strain evidence="7">10532</strain>
    </source>
</reference>
<comment type="caution">
    <text evidence="7">The sequence shown here is derived from an EMBL/GenBank/DDBJ whole genome shotgun (WGS) entry which is preliminary data.</text>
</comment>
<dbReference type="PRINTS" id="PR00773">
    <property type="entry name" value="GRPEPROTEIN"/>
</dbReference>
<feature type="compositionally biased region" description="Basic and acidic residues" evidence="6">
    <location>
        <begin position="1"/>
        <end position="24"/>
    </location>
</feature>
<keyword evidence="3" id="KW-0963">Cytoplasm</keyword>
<evidence type="ECO:0000256" key="6">
    <source>
        <dbReference type="SAM" id="MobiDB-lite"/>
    </source>
</evidence>
<keyword evidence="3 4" id="KW-0346">Stress response</keyword>
<dbReference type="Gene3D" id="3.90.20.20">
    <property type="match status" value="1"/>
</dbReference>
<evidence type="ECO:0000256" key="5">
    <source>
        <dbReference type="RuleBase" id="RU004478"/>
    </source>
</evidence>
<reference evidence="7" key="2">
    <citation type="journal article" date="2021" name="PeerJ">
        <title>Extensive microbial diversity within the chicken gut microbiome revealed by metagenomics and culture.</title>
        <authorList>
            <person name="Gilroy R."/>
            <person name="Ravi A."/>
            <person name="Getino M."/>
            <person name="Pursley I."/>
            <person name="Horton D.L."/>
            <person name="Alikhan N.F."/>
            <person name="Baker D."/>
            <person name="Gharbi K."/>
            <person name="Hall N."/>
            <person name="Watson M."/>
            <person name="Adriaenssens E.M."/>
            <person name="Foster-Nyarko E."/>
            <person name="Jarju S."/>
            <person name="Secka A."/>
            <person name="Antonio M."/>
            <person name="Oren A."/>
            <person name="Chaudhuri R.R."/>
            <person name="La Ragione R."/>
            <person name="Hildebrand F."/>
            <person name="Pallen M.J."/>
        </authorList>
    </citation>
    <scope>NUCLEOTIDE SEQUENCE</scope>
    <source>
        <strain evidence="7">10532</strain>
    </source>
</reference>
<dbReference type="Proteomes" id="UP000823638">
    <property type="component" value="Unassembled WGS sequence"/>
</dbReference>
<dbReference type="InterPro" id="IPR000740">
    <property type="entry name" value="GrpE"/>
</dbReference>
<evidence type="ECO:0000313" key="7">
    <source>
        <dbReference type="EMBL" id="MBO8457786.1"/>
    </source>
</evidence>
<feature type="region of interest" description="Disordered" evidence="6">
    <location>
        <begin position="1"/>
        <end position="55"/>
    </location>
</feature>
<evidence type="ECO:0000313" key="8">
    <source>
        <dbReference type="Proteomes" id="UP000823638"/>
    </source>
</evidence>
<dbReference type="CDD" id="cd00446">
    <property type="entry name" value="GrpE"/>
    <property type="match status" value="1"/>
</dbReference>
<dbReference type="GO" id="GO:0005737">
    <property type="term" value="C:cytoplasm"/>
    <property type="evidence" value="ECO:0007669"/>
    <property type="project" value="UniProtKB-SubCell"/>
</dbReference>
<dbReference type="Pfam" id="PF01025">
    <property type="entry name" value="GrpE"/>
    <property type="match status" value="1"/>
</dbReference>
<evidence type="ECO:0000256" key="2">
    <source>
        <dbReference type="ARBA" id="ARBA00023186"/>
    </source>
</evidence>
<comment type="similarity">
    <text evidence="1 3 5">Belongs to the GrpE family.</text>
</comment>
<dbReference type="SUPFAM" id="SSF58014">
    <property type="entry name" value="Coiled-coil domain of nucleotide exchange factor GrpE"/>
    <property type="match status" value="1"/>
</dbReference>
<dbReference type="HAMAP" id="MF_01151">
    <property type="entry name" value="GrpE"/>
    <property type="match status" value="1"/>
</dbReference>
<dbReference type="AlphaFoldDB" id="A0A9D9N290"/>
<name>A0A9D9N290_9SPIR</name>
<comment type="function">
    <text evidence="3 4">Participates actively in the response to hyperosmotic and heat shock by preventing the aggregation of stress-denatured proteins, in association with DnaK and GrpE. It is the nucleotide exchange factor for DnaK and may function as a thermosensor. Unfolded proteins bind initially to DnaJ; upon interaction with the DnaJ-bound protein, DnaK hydrolyzes its bound ATP, resulting in the formation of a stable complex. GrpE releases ADP from DnaK; ATP binding to DnaK triggers the release of the substrate protein, thus completing the reaction cycle. Several rounds of ATP-dependent interactions between DnaJ, DnaK and GrpE are required for fully efficient folding.</text>
</comment>
<evidence type="ECO:0000256" key="4">
    <source>
        <dbReference type="RuleBase" id="RU000639"/>
    </source>
</evidence>
<dbReference type="GO" id="GO:0042803">
    <property type="term" value="F:protein homodimerization activity"/>
    <property type="evidence" value="ECO:0007669"/>
    <property type="project" value="InterPro"/>
</dbReference>
<dbReference type="GO" id="GO:0051082">
    <property type="term" value="F:unfolded protein binding"/>
    <property type="evidence" value="ECO:0007669"/>
    <property type="project" value="TreeGrafter"/>
</dbReference>
<dbReference type="Gene3D" id="2.30.22.10">
    <property type="entry name" value="Head domain of nucleotide exchange factor GrpE"/>
    <property type="match status" value="1"/>
</dbReference>